<keyword evidence="5" id="KW-0503">Monooxygenase</keyword>
<comment type="caution">
    <text evidence="5">The sequence shown here is derived from an EMBL/GenBank/DDBJ whole genome shotgun (WGS) entry which is preliminary data.</text>
</comment>
<keyword evidence="6" id="KW-1185">Reference proteome</keyword>
<dbReference type="Pfam" id="PF00743">
    <property type="entry name" value="FMO-like"/>
    <property type="match status" value="1"/>
</dbReference>
<proteinExistence type="inferred from homology"/>
<gene>
    <name evidence="5" type="ORF">A5636_05885</name>
</gene>
<comment type="similarity">
    <text evidence="1">Belongs to the FAD-binding monooxygenase family.</text>
</comment>
<dbReference type="PANTHER" id="PTHR42877">
    <property type="entry name" value="L-ORNITHINE N(5)-MONOOXYGENASE-RELATED"/>
    <property type="match status" value="1"/>
</dbReference>
<dbReference type="RefSeq" id="WP_065159071.1">
    <property type="nucleotide sequence ID" value="NZ_LZLQ01000086.1"/>
</dbReference>
<accession>A0A1A3N0K9</accession>
<dbReference type="InterPro" id="IPR036188">
    <property type="entry name" value="FAD/NAD-bd_sf"/>
</dbReference>
<evidence type="ECO:0000313" key="5">
    <source>
        <dbReference type="EMBL" id="OBK15321.1"/>
    </source>
</evidence>
<keyword evidence="2" id="KW-0285">Flavoprotein</keyword>
<reference evidence="5 6" key="1">
    <citation type="submission" date="2016-06" db="EMBL/GenBank/DDBJ databases">
        <authorList>
            <person name="Kjaerup R.B."/>
            <person name="Dalgaard T.S."/>
            <person name="Juul-Madsen H.R."/>
        </authorList>
    </citation>
    <scope>NUCLEOTIDE SEQUENCE [LARGE SCALE GENOMIC DNA]</scope>
    <source>
        <strain evidence="5 6">1245139.5</strain>
    </source>
</reference>
<dbReference type="Gene3D" id="3.50.50.60">
    <property type="entry name" value="FAD/NAD(P)-binding domain"/>
    <property type="match status" value="2"/>
</dbReference>
<keyword evidence="3" id="KW-0274">FAD</keyword>
<dbReference type="SUPFAM" id="SSF51905">
    <property type="entry name" value="FAD/NAD(P)-binding domain"/>
    <property type="match status" value="2"/>
</dbReference>
<dbReference type="InterPro" id="IPR051209">
    <property type="entry name" value="FAD-bind_Monooxygenase_sf"/>
</dbReference>
<name>A0A1A3N0K9_MYCAS</name>
<dbReference type="OrthoDB" id="5168853at2"/>
<dbReference type="InterPro" id="IPR020946">
    <property type="entry name" value="Flavin_mOase-like"/>
</dbReference>
<organism evidence="5 6">
    <name type="scientific">Mycobacterium asiaticum</name>
    <dbReference type="NCBI Taxonomy" id="1790"/>
    <lineage>
        <taxon>Bacteria</taxon>
        <taxon>Bacillati</taxon>
        <taxon>Actinomycetota</taxon>
        <taxon>Actinomycetes</taxon>
        <taxon>Mycobacteriales</taxon>
        <taxon>Mycobacteriaceae</taxon>
        <taxon>Mycobacterium</taxon>
    </lineage>
</organism>
<evidence type="ECO:0000256" key="4">
    <source>
        <dbReference type="ARBA" id="ARBA00023002"/>
    </source>
</evidence>
<keyword evidence="4" id="KW-0560">Oxidoreductase</keyword>
<dbReference type="GO" id="GO:0004499">
    <property type="term" value="F:N,N-dimethylaniline monooxygenase activity"/>
    <property type="evidence" value="ECO:0007669"/>
    <property type="project" value="InterPro"/>
</dbReference>
<evidence type="ECO:0000256" key="2">
    <source>
        <dbReference type="ARBA" id="ARBA00022630"/>
    </source>
</evidence>
<dbReference type="GO" id="GO:0050660">
    <property type="term" value="F:flavin adenine dinucleotide binding"/>
    <property type="evidence" value="ECO:0007669"/>
    <property type="project" value="InterPro"/>
</dbReference>
<dbReference type="PANTHER" id="PTHR42877:SF4">
    <property type="entry name" value="FAD_NAD(P)-BINDING DOMAIN-CONTAINING PROTEIN-RELATED"/>
    <property type="match status" value="1"/>
</dbReference>
<evidence type="ECO:0000256" key="3">
    <source>
        <dbReference type="ARBA" id="ARBA00022827"/>
    </source>
</evidence>
<dbReference type="Proteomes" id="UP000093629">
    <property type="component" value="Unassembled WGS sequence"/>
</dbReference>
<dbReference type="AlphaFoldDB" id="A0A1A3N0K9"/>
<dbReference type="GO" id="GO:0050661">
    <property type="term" value="F:NADP binding"/>
    <property type="evidence" value="ECO:0007669"/>
    <property type="project" value="InterPro"/>
</dbReference>
<dbReference type="EMBL" id="LZLQ01000086">
    <property type="protein sequence ID" value="OBK15321.1"/>
    <property type="molecule type" value="Genomic_DNA"/>
</dbReference>
<dbReference type="PRINTS" id="PR00419">
    <property type="entry name" value="ADXRDTASE"/>
</dbReference>
<evidence type="ECO:0000313" key="6">
    <source>
        <dbReference type="Proteomes" id="UP000093629"/>
    </source>
</evidence>
<evidence type="ECO:0000256" key="1">
    <source>
        <dbReference type="ARBA" id="ARBA00010139"/>
    </source>
</evidence>
<sequence>MAVEIKVAIIGAGMSGICMAAKLQDAGIDSFTIFEKADEVGGTWRDNTYPGLHCDVPSRFYSYSFRPNPKWSHFLSPGPEIQAYFRQVADERGIRSHIRFGANVTRAEYGDTKWRLTTADGEETFDVVVTATGFLRIPRYPDIPGRNTFAGPAFHSSRWDHSISLTDKRIGLIGTGSTGVQITAELGGKVRGLKIFQRTAQWIYPMPNGRYSPLTRGALTRRPWLNRLPYLFWGSLFSRIFGVAPVRPGWQRRFIQAMCRWNLRLAVRDPQLRAKLTPKDQPMCKRQVMAGHFYSAVRQPGVEVITEAIDCIEPRGIVTSDGTLHELDVLVFATGFDARAYVRPLQVIGEGGITLDEAWTDGPMAYRSVAVPGFPNLFMMVGPHSPVGNQSLVPIAEDQADYVMWWIQQLRNGHIVAAAPTEAATKLYNEAMKADMPQTIWVTGCSSWYLGKDGLPELFPWTPQTHRDLLRRPDPADFNVRTA</sequence>
<protein>
    <submittedName>
        <fullName evidence="5">Monooxygenase</fullName>
    </submittedName>
</protein>